<proteinExistence type="predicted"/>
<dbReference type="EMBL" id="JABWGN010000023">
    <property type="protein sequence ID" value="NUW37766.1"/>
    <property type="molecule type" value="Genomic_DNA"/>
</dbReference>
<accession>A0A7Y6IGJ7</accession>
<dbReference type="AlphaFoldDB" id="A0A7Y6IGJ7"/>
<evidence type="ECO:0000313" key="2">
    <source>
        <dbReference type="Proteomes" id="UP000586042"/>
    </source>
</evidence>
<evidence type="ECO:0000313" key="1">
    <source>
        <dbReference type="EMBL" id="NUW37766.1"/>
    </source>
</evidence>
<gene>
    <name evidence="1" type="ORF">HTZ77_41150</name>
</gene>
<dbReference type="Proteomes" id="UP000586042">
    <property type="component" value="Unassembled WGS sequence"/>
</dbReference>
<protein>
    <submittedName>
        <fullName evidence="1">Uncharacterized protein</fullName>
    </submittedName>
</protein>
<sequence>MIKVARVFDGVRDGVPYFEPGHPRVPEAEERERLARYLEAGAPLLATTGLDVDRVDPGRGRVVPVSFRTDGVHVWTDTVTYYLRAHHLRPDPELCAHIAAAGYACPPVGAEEAARVLAEFQRFSREG</sequence>
<name>A0A7Y6IGJ7_9ACTN</name>
<organism evidence="1 2">
    <name type="scientific">Nonomuraea montanisoli</name>
    <dbReference type="NCBI Taxonomy" id="2741721"/>
    <lineage>
        <taxon>Bacteria</taxon>
        <taxon>Bacillati</taxon>
        <taxon>Actinomycetota</taxon>
        <taxon>Actinomycetes</taxon>
        <taxon>Streptosporangiales</taxon>
        <taxon>Streptosporangiaceae</taxon>
        <taxon>Nonomuraea</taxon>
    </lineage>
</organism>
<reference evidence="1 2" key="1">
    <citation type="submission" date="2020-06" db="EMBL/GenBank/DDBJ databases">
        <title>Nonomuraea sp. SMC257, a novel actinomycete isolated from soil.</title>
        <authorList>
            <person name="Chanama M."/>
        </authorList>
    </citation>
    <scope>NUCLEOTIDE SEQUENCE [LARGE SCALE GENOMIC DNA]</scope>
    <source>
        <strain evidence="1 2">SMC257</strain>
    </source>
</reference>
<comment type="caution">
    <text evidence="1">The sequence shown here is derived from an EMBL/GenBank/DDBJ whole genome shotgun (WGS) entry which is preliminary data.</text>
</comment>
<dbReference type="RefSeq" id="WP_175595215.1">
    <property type="nucleotide sequence ID" value="NZ_JABWGN010000023.1"/>
</dbReference>
<keyword evidence="2" id="KW-1185">Reference proteome</keyword>